<dbReference type="Proteomes" id="UP001050808">
    <property type="component" value="Unassembled WGS sequence"/>
</dbReference>
<dbReference type="InterPro" id="IPR036291">
    <property type="entry name" value="NAD(P)-bd_dom_sf"/>
</dbReference>
<dbReference type="PANTHER" id="PTHR43103">
    <property type="entry name" value="NUCLEOSIDE-DIPHOSPHATE-SUGAR EPIMERASE"/>
    <property type="match status" value="1"/>
</dbReference>
<dbReference type="Pfam" id="PF01370">
    <property type="entry name" value="Epimerase"/>
    <property type="match status" value="1"/>
</dbReference>
<accession>A0ABQ3QTZ3</accession>
<protein>
    <submittedName>
        <fullName evidence="5">UDP-glucose 4-epimerase</fullName>
    </submittedName>
</protein>
<dbReference type="RefSeq" id="WP_226599449.1">
    <property type="nucleotide sequence ID" value="NZ_BNDY01000017.1"/>
</dbReference>
<evidence type="ECO:0000313" key="6">
    <source>
        <dbReference type="Proteomes" id="UP001050808"/>
    </source>
</evidence>
<feature type="domain" description="NAD-dependent epimerase/dehydratase" evidence="4">
    <location>
        <begin position="3"/>
        <end position="173"/>
    </location>
</feature>
<proteinExistence type="inferred from homology"/>
<evidence type="ECO:0000259" key="4">
    <source>
        <dbReference type="Pfam" id="PF01370"/>
    </source>
</evidence>
<keyword evidence="2" id="KW-0560">Oxidoreductase</keyword>
<name>A0ABQ3QTZ3_9ACTN</name>
<dbReference type="SUPFAM" id="SSF51735">
    <property type="entry name" value="NAD(P)-binding Rossmann-fold domains"/>
    <property type="match status" value="1"/>
</dbReference>
<dbReference type="InterPro" id="IPR001509">
    <property type="entry name" value="Epimerase_deHydtase"/>
</dbReference>
<comment type="caution">
    <text evidence="5">The sequence shown here is derived from an EMBL/GenBank/DDBJ whole genome shotgun (WGS) entry which is preliminary data.</text>
</comment>
<evidence type="ECO:0000256" key="3">
    <source>
        <dbReference type="ARBA" id="ARBA00023027"/>
    </source>
</evidence>
<evidence type="ECO:0000313" key="5">
    <source>
        <dbReference type="EMBL" id="GHI40735.1"/>
    </source>
</evidence>
<comment type="similarity">
    <text evidence="1">Belongs to the NAD(P)-dependent epimerase/dehydratase family.</text>
</comment>
<evidence type="ECO:0000256" key="2">
    <source>
        <dbReference type="ARBA" id="ARBA00023002"/>
    </source>
</evidence>
<evidence type="ECO:0000256" key="1">
    <source>
        <dbReference type="ARBA" id="ARBA00007637"/>
    </source>
</evidence>
<sequence>MRIAVTGGLGRIGRAAVAELAGHGFETVQVDVAPMREQSPGYRRADLRELWQAMDALDGVDAVVHLAATGVPDSHTLHPELAEGATYTANSTSTYNVFQAAAVHGIQRVVWASSETVLGPPFRIDGPAHLPLDETHPVRPETSYALSKATAEGVARHFAHRCAMTLVALRFSVVMDGTEYAALPEYWADPERGWWNLWSYVDLADVAVSCRLALTAELVGATALTVAAPDTLSNRPTAELLDAFCPAVKVTRPLGTFESLQCSAKARELLGWRPARSWRDTFAG</sequence>
<keyword evidence="6" id="KW-1185">Reference proteome</keyword>
<organism evidence="5 6">
    <name type="scientific">Streptomyces violascens</name>
    <dbReference type="NCBI Taxonomy" id="67381"/>
    <lineage>
        <taxon>Bacteria</taxon>
        <taxon>Bacillati</taxon>
        <taxon>Actinomycetota</taxon>
        <taxon>Actinomycetes</taxon>
        <taxon>Kitasatosporales</taxon>
        <taxon>Streptomycetaceae</taxon>
        <taxon>Streptomyces</taxon>
    </lineage>
</organism>
<dbReference type="EMBL" id="BNDY01000017">
    <property type="protein sequence ID" value="GHI40735.1"/>
    <property type="molecule type" value="Genomic_DNA"/>
</dbReference>
<reference evidence="5" key="1">
    <citation type="submission" date="2024-05" db="EMBL/GenBank/DDBJ databases">
        <title>Whole genome shotgun sequence of Streptomyces violascens NBRC 12920.</title>
        <authorList>
            <person name="Komaki H."/>
            <person name="Tamura T."/>
        </authorList>
    </citation>
    <scope>NUCLEOTIDE SEQUENCE</scope>
    <source>
        <strain evidence="5">NBRC 12920</strain>
    </source>
</reference>
<keyword evidence="3" id="KW-0520">NAD</keyword>
<dbReference type="Gene3D" id="3.40.50.720">
    <property type="entry name" value="NAD(P)-binding Rossmann-like Domain"/>
    <property type="match status" value="1"/>
</dbReference>
<dbReference type="PANTHER" id="PTHR43103:SF5">
    <property type="entry name" value="4-EPIMERASE, PUTATIVE (AFU_ORTHOLOGUE AFUA_7G00360)-RELATED"/>
    <property type="match status" value="1"/>
</dbReference>
<gene>
    <name evidence="5" type="ORF">Sviol_51430</name>
</gene>